<evidence type="ECO:0000256" key="1">
    <source>
        <dbReference type="SAM" id="Coils"/>
    </source>
</evidence>
<dbReference type="InParanoid" id="A0A409Y9A7"/>
<reference evidence="2 3" key="1">
    <citation type="journal article" date="2018" name="Evol. Lett.">
        <title>Horizontal gene cluster transfer increased hallucinogenic mushroom diversity.</title>
        <authorList>
            <person name="Reynolds H.T."/>
            <person name="Vijayakumar V."/>
            <person name="Gluck-Thaler E."/>
            <person name="Korotkin H.B."/>
            <person name="Matheny P.B."/>
            <person name="Slot J.C."/>
        </authorList>
    </citation>
    <scope>NUCLEOTIDE SEQUENCE [LARGE SCALE GENOMIC DNA]</scope>
    <source>
        <strain evidence="2 3">2629</strain>
    </source>
</reference>
<feature type="coiled-coil region" evidence="1">
    <location>
        <begin position="81"/>
        <end position="115"/>
    </location>
</feature>
<evidence type="ECO:0000313" key="3">
    <source>
        <dbReference type="Proteomes" id="UP000284842"/>
    </source>
</evidence>
<organism evidence="2 3">
    <name type="scientific">Panaeolus cyanescens</name>
    <dbReference type="NCBI Taxonomy" id="181874"/>
    <lineage>
        <taxon>Eukaryota</taxon>
        <taxon>Fungi</taxon>
        <taxon>Dikarya</taxon>
        <taxon>Basidiomycota</taxon>
        <taxon>Agaricomycotina</taxon>
        <taxon>Agaricomycetes</taxon>
        <taxon>Agaricomycetidae</taxon>
        <taxon>Agaricales</taxon>
        <taxon>Agaricineae</taxon>
        <taxon>Galeropsidaceae</taxon>
        <taxon>Panaeolus</taxon>
    </lineage>
</organism>
<sequence>MSKKTNNSVKPTTGVKFGSLPDLKPLSVTTDASTTVPNERSDIADLPKVLPHLENTINKSEEVTEQCRVLYELYHDQNEMKRKNEVHISELKAEIQRLQRRLDEAKEKEYEYFELKMKLQQHFYPISRRCLIEAARERIMEWFPDFEPSLSKFASGQWTDFLQYLEGKLDKGGNSSRSASIIDRDIRLIRLIEERQQYACGNPEGLTVVNREWTIKQSVMKLSRDALKEIFDHKTDSFIQLGNIAAHEVVTKHIRDAIIKTPDERKVPGLTEIFCVVFDKENFLD</sequence>
<evidence type="ECO:0000313" key="2">
    <source>
        <dbReference type="EMBL" id="PPQ99491.1"/>
    </source>
</evidence>
<dbReference type="EMBL" id="NHTK01001356">
    <property type="protein sequence ID" value="PPQ99491.1"/>
    <property type="molecule type" value="Genomic_DNA"/>
</dbReference>
<keyword evidence="1" id="KW-0175">Coiled coil</keyword>
<proteinExistence type="predicted"/>
<dbReference type="Proteomes" id="UP000284842">
    <property type="component" value="Unassembled WGS sequence"/>
</dbReference>
<comment type="caution">
    <text evidence="2">The sequence shown here is derived from an EMBL/GenBank/DDBJ whole genome shotgun (WGS) entry which is preliminary data.</text>
</comment>
<gene>
    <name evidence="2" type="ORF">CVT24_005282</name>
</gene>
<keyword evidence="3" id="KW-1185">Reference proteome</keyword>
<dbReference type="AlphaFoldDB" id="A0A409Y9A7"/>
<name>A0A409Y9A7_9AGAR</name>
<protein>
    <submittedName>
        <fullName evidence="2">Uncharacterized protein</fullName>
    </submittedName>
</protein>
<accession>A0A409Y9A7</accession>